<protein>
    <submittedName>
        <fullName evidence="3">Uncharacterized protein</fullName>
    </submittedName>
</protein>
<dbReference type="InterPro" id="IPR018559">
    <property type="entry name" value="DUF2015"/>
</dbReference>
<accession>A0A5C3FE49</accession>
<dbReference type="PANTHER" id="PTHR28023:SF1">
    <property type="entry name" value="UPF0357 PROTEIN YCL012C"/>
    <property type="match status" value="1"/>
</dbReference>
<evidence type="ECO:0000256" key="1">
    <source>
        <dbReference type="ARBA" id="ARBA00008325"/>
    </source>
</evidence>
<evidence type="ECO:0000256" key="2">
    <source>
        <dbReference type="ARBA" id="ARBA00022729"/>
    </source>
</evidence>
<evidence type="ECO:0000313" key="3">
    <source>
        <dbReference type="EMBL" id="SPO41751.1"/>
    </source>
</evidence>
<comment type="similarity">
    <text evidence="1">Belongs to the UPF0357 family.</text>
</comment>
<keyword evidence="4" id="KW-1185">Reference proteome</keyword>
<dbReference type="OrthoDB" id="447314at2759"/>
<sequence length="172" mass="18497">MLYSSLVAASFLLLVSFVLYRQRGFLVSLLPVHLQDRVPPFLQPSPNDAHGGMLGGFFSSSPSSTARYSRLGNFDWGNSIRAGLNSSLFDIEANVRDGDQRSGLDERGAMDIQAIMQQYGVSFDEARLIRHKQILANNNIDPLTGLPLDSKAVTSLGGTVGRGGAAGSSRLP</sequence>
<dbReference type="AlphaFoldDB" id="A0A5C3FE49"/>
<gene>
    <name evidence="3" type="ORF">PSFLO_07233</name>
</gene>
<dbReference type="Pfam" id="PF09435">
    <property type="entry name" value="DUF2015"/>
    <property type="match status" value="1"/>
</dbReference>
<organism evidence="3 4">
    <name type="scientific">Pseudozyma flocculosa</name>
    <dbReference type="NCBI Taxonomy" id="84751"/>
    <lineage>
        <taxon>Eukaryota</taxon>
        <taxon>Fungi</taxon>
        <taxon>Dikarya</taxon>
        <taxon>Basidiomycota</taxon>
        <taxon>Ustilaginomycotina</taxon>
        <taxon>Ustilaginomycetes</taxon>
        <taxon>Ustilaginales</taxon>
        <taxon>Ustilaginaceae</taxon>
        <taxon>Pseudozyma</taxon>
    </lineage>
</organism>
<dbReference type="PANTHER" id="PTHR28023">
    <property type="entry name" value="UPF0357 PROTEIN YCL012C"/>
    <property type="match status" value="1"/>
</dbReference>
<keyword evidence="2" id="KW-0732">Signal</keyword>
<name>A0A5C3FE49_9BASI</name>
<dbReference type="Proteomes" id="UP000323386">
    <property type="component" value="Unassembled WGS sequence"/>
</dbReference>
<reference evidence="3 4" key="1">
    <citation type="submission" date="2018-03" db="EMBL/GenBank/DDBJ databases">
        <authorList>
            <person name="Guldener U."/>
        </authorList>
    </citation>
    <scope>NUCLEOTIDE SEQUENCE [LARGE SCALE GENOMIC DNA]</scope>
    <source>
        <strain evidence="3 4">DAOM196992</strain>
    </source>
</reference>
<proteinExistence type="inferred from homology"/>
<evidence type="ECO:0000313" key="4">
    <source>
        <dbReference type="Proteomes" id="UP000323386"/>
    </source>
</evidence>
<dbReference type="EMBL" id="OOIP01000031">
    <property type="protein sequence ID" value="SPO41751.1"/>
    <property type="molecule type" value="Genomic_DNA"/>
</dbReference>